<keyword evidence="3" id="KW-1185">Reference proteome</keyword>
<dbReference type="OrthoDB" id="9787933at2"/>
<dbReference type="InterPro" id="IPR051049">
    <property type="entry name" value="Dienelactone_hydrolase-like"/>
</dbReference>
<evidence type="ECO:0000313" key="3">
    <source>
        <dbReference type="Proteomes" id="UP000192566"/>
    </source>
</evidence>
<reference evidence="2 3" key="1">
    <citation type="submission" date="2017-02" db="EMBL/GenBank/DDBJ databases">
        <title>The new phylogeny of genus Mycobacterium.</title>
        <authorList>
            <person name="Tortoli E."/>
            <person name="Trovato A."/>
            <person name="Cirillo D.M."/>
        </authorList>
    </citation>
    <scope>NUCLEOTIDE SEQUENCE [LARGE SCALE GENOMIC DNA]</scope>
    <source>
        <strain evidence="2 3">DSM 44471</strain>
    </source>
</reference>
<dbReference type="RefSeq" id="WP_083072721.1">
    <property type="nucleotide sequence ID" value="NZ_AP022615.1"/>
</dbReference>
<name>A0A1X0DTE4_MYCHE</name>
<dbReference type="GO" id="GO:0016787">
    <property type="term" value="F:hydrolase activity"/>
    <property type="evidence" value="ECO:0007669"/>
    <property type="project" value="UniProtKB-KW"/>
</dbReference>
<evidence type="ECO:0000313" key="2">
    <source>
        <dbReference type="EMBL" id="ORA75683.1"/>
    </source>
</evidence>
<feature type="domain" description="Dienelactone hydrolase" evidence="1">
    <location>
        <begin position="17"/>
        <end position="243"/>
    </location>
</feature>
<dbReference type="Pfam" id="PF01738">
    <property type="entry name" value="DLH"/>
    <property type="match status" value="1"/>
</dbReference>
<gene>
    <name evidence="2" type="ORF">BST25_04385</name>
</gene>
<protein>
    <submittedName>
        <fullName evidence="2">Dienelactone hydrolase</fullName>
    </submittedName>
</protein>
<accession>A0A1X0DTE4</accession>
<organism evidence="2 3">
    <name type="scientific">Mycobacterium heidelbergense</name>
    <dbReference type="NCBI Taxonomy" id="53376"/>
    <lineage>
        <taxon>Bacteria</taxon>
        <taxon>Bacillati</taxon>
        <taxon>Actinomycetota</taxon>
        <taxon>Actinomycetes</taxon>
        <taxon>Mycobacteriales</taxon>
        <taxon>Mycobacteriaceae</taxon>
        <taxon>Mycobacterium</taxon>
        <taxon>Mycobacterium simiae complex</taxon>
    </lineage>
</organism>
<dbReference type="InterPro" id="IPR029058">
    <property type="entry name" value="AB_hydrolase_fold"/>
</dbReference>
<evidence type="ECO:0000259" key="1">
    <source>
        <dbReference type="Pfam" id="PF01738"/>
    </source>
</evidence>
<dbReference type="InterPro" id="IPR002925">
    <property type="entry name" value="Dienelactn_hydro"/>
</dbReference>
<proteinExistence type="predicted"/>
<dbReference type="Proteomes" id="UP000192566">
    <property type="component" value="Unassembled WGS sequence"/>
</dbReference>
<dbReference type="EMBL" id="MVHR01000004">
    <property type="protein sequence ID" value="ORA75683.1"/>
    <property type="molecule type" value="Genomic_DNA"/>
</dbReference>
<dbReference type="PANTHER" id="PTHR46623">
    <property type="entry name" value="CARBOXYMETHYLENEBUTENOLIDASE-RELATED"/>
    <property type="match status" value="1"/>
</dbReference>
<dbReference type="Gene3D" id="3.40.50.1820">
    <property type="entry name" value="alpha/beta hydrolase"/>
    <property type="match status" value="1"/>
</dbReference>
<dbReference type="SUPFAM" id="SSF53474">
    <property type="entry name" value="alpha/beta-Hydrolases"/>
    <property type="match status" value="1"/>
</dbReference>
<sequence>MPTITDTVTTPDGSCPVRLFTPEGPGPWPGVVMYPDAGGVRDTFEQMAAKLAGFGYAVLLPDVYYRSGDWAPFDMATAFTDASERNRLFSMIGSITPDRMASDAAAFFDYLAARPEVSGERFGVCGYCMGGRTSVVVAGRLPDRVAAVASFHGGGLVTDTADSPHLLADRMTATVYIGGAEDDASFTPDHAEALKKALTAAGVRHTIEWYSAAHGFAVPDNAPYDEAAAERHWTAMVDTFGSALAP</sequence>
<dbReference type="PANTHER" id="PTHR46623:SF10">
    <property type="entry name" value="CARBOXYMETHYLENEBUTENOLIDASE HOMOLOG"/>
    <property type="match status" value="1"/>
</dbReference>
<dbReference type="STRING" id="53376.BST25_04385"/>
<dbReference type="AlphaFoldDB" id="A0A1X0DTE4"/>
<keyword evidence="2" id="KW-0378">Hydrolase</keyword>
<comment type="caution">
    <text evidence="2">The sequence shown here is derived from an EMBL/GenBank/DDBJ whole genome shotgun (WGS) entry which is preliminary data.</text>
</comment>